<organism evidence="3">
    <name type="scientific">Blastobotrys adeninivorans</name>
    <name type="common">Yeast</name>
    <name type="synonym">Arxula adeninivorans</name>
    <dbReference type="NCBI Taxonomy" id="409370"/>
    <lineage>
        <taxon>Eukaryota</taxon>
        <taxon>Fungi</taxon>
        <taxon>Dikarya</taxon>
        <taxon>Ascomycota</taxon>
        <taxon>Saccharomycotina</taxon>
        <taxon>Dipodascomycetes</taxon>
        <taxon>Dipodascales</taxon>
        <taxon>Trichomonascaceae</taxon>
        <taxon>Blastobotrys</taxon>
    </lineage>
</organism>
<feature type="compositionally biased region" description="Low complexity" evidence="1">
    <location>
        <begin position="139"/>
        <end position="158"/>
    </location>
</feature>
<dbReference type="PhylomeDB" id="A0A060T3Z5"/>
<dbReference type="AlphaFoldDB" id="A0A060T3Z5"/>
<feature type="compositionally biased region" description="Basic and acidic residues" evidence="1">
    <location>
        <begin position="476"/>
        <end position="491"/>
    </location>
</feature>
<dbReference type="Pfam" id="PF00855">
    <property type="entry name" value="PWWP"/>
    <property type="match status" value="1"/>
</dbReference>
<feature type="region of interest" description="Disordered" evidence="1">
    <location>
        <begin position="113"/>
        <end position="192"/>
    </location>
</feature>
<sequence>MTGEDKSVSPGDVVLAKVKGYAPWPAMVLSDESLPEGVLAARPKNRPEVHCVRFFVDSTYAWNSLTDLKPLSPEDATAYLEKKKSTKRDKSLNAAYEVAANPPSLDEFLKQIQEPPAPKKRARKIAADDKAEPKRQKKAAATGSAASSDTTTASSGAKGRTKKSNKDKDNDNDKADENANGDEKGDDKKREDLAFSSHTATREKQVYQIRIDLQKKFLGSEKPQQSDFALMDRQLSLLEHNSDLEVSIIRKTRVNKVLKMIAKMTDIPGENDYHFASRARALVDRWSQHEPTPDAGVDSDSKDTKKATSGAASNRSFASIDGDTLSDDPAECEKQVLGIRHRFQRAFLNGKSPNDEDLPIFDRLLTVLEKNAGHLDPALVKLTSINKVMKMLAKRENVPGDEKYSFTTRARSLLDKWTKDEANNDTANDNGETVKPKTEDSGNGSESKAEDTNGSDSKNEADAKETSNGDASKPQTEAEPKQESKPEAEAE</sequence>
<evidence type="ECO:0000256" key="1">
    <source>
        <dbReference type="SAM" id="MobiDB-lite"/>
    </source>
</evidence>
<feature type="compositionally biased region" description="Basic and acidic residues" evidence="1">
    <location>
        <begin position="447"/>
        <end position="467"/>
    </location>
</feature>
<reference evidence="3" key="1">
    <citation type="submission" date="2014-02" db="EMBL/GenBank/DDBJ databases">
        <authorList>
            <person name="Genoscope - CEA"/>
        </authorList>
    </citation>
    <scope>NUCLEOTIDE SEQUENCE</scope>
    <source>
        <strain evidence="3">LS3</strain>
    </source>
</reference>
<feature type="compositionally biased region" description="Basic and acidic residues" evidence="1">
    <location>
        <begin position="125"/>
        <end position="134"/>
    </location>
</feature>
<dbReference type="PROSITE" id="PS50812">
    <property type="entry name" value="PWWP"/>
    <property type="match status" value="1"/>
</dbReference>
<accession>A0A060T3Z5</accession>
<dbReference type="CDD" id="cd05840">
    <property type="entry name" value="PWWP_ScIOC4-like"/>
    <property type="match status" value="1"/>
</dbReference>
<dbReference type="EMBL" id="HG937691">
    <property type="protein sequence ID" value="CDP33607.1"/>
    <property type="molecule type" value="Genomic_DNA"/>
</dbReference>
<proteinExistence type="predicted"/>
<dbReference type="InterPro" id="IPR000313">
    <property type="entry name" value="PWWP_dom"/>
</dbReference>
<feature type="compositionally biased region" description="Basic and acidic residues" evidence="1">
    <location>
        <begin position="164"/>
        <end position="192"/>
    </location>
</feature>
<feature type="domain" description="PWWP" evidence="2">
    <location>
        <begin position="10"/>
        <end position="74"/>
    </location>
</feature>
<reference evidence="3" key="2">
    <citation type="submission" date="2014-06" db="EMBL/GenBank/DDBJ databases">
        <title>The complete genome of Blastobotrys (Arxula) adeninivorans LS3 - a yeast of biotechnological interest.</title>
        <authorList>
            <person name="Kunze G."/>
            <person name="Gaillardin C."/>
            <person name="Czernicka M."/>
            <person name="Durrens P."/>
            <person name="Martin T."/>
            <person name="Boer E."/>
            <person name="Gabaldon T."/>
            <person name="Cruz J."/>
            <person name="Talla E."/>
            <person name="Marck C."/>
            <person name="Goffeau A."/>
            <person name="Barbe V."/>
            <person name="Baret P."/>
            <person name="Baronian K."/>
            <person name="Beier S."/>
            <person name="Bleykasten C."/>
            <person name="Bode R."/>
            <person name="Casaregola S."/>
            <person name="Despons L."/>
            <person name="Fairhead C."/>
            <person name="Giersberg M."/>
            <person name="Gierski P."/>
            <person name="Hahnel U."/>
            <person name="Hartmann A."/>
            <person name="Jankowska D."/>
            <person name="Jubin C."/>
            <person name="Jung P."/>
            <person name="Lafontaine I."/>
            <person name="Leh-Louis V."/>
            <person name="Lemaire M."/>
            <person name="Marcet-Houben M."/>
            <person name="Mascher M."/>
            <person name="Morel G."/>
            <person name="Richard G.-F."/>
            <person name="Riechen J."/>
            <person name="Sacerdot C."/>
            <person name="Sarkar A."/>
            <person name="Savel G."/>
            <person name="Schacherer J."/>
            <person name="Sherman D."/>
            <person name="Straub M.-L."/>
            <person name="Stein N."/>
            <person name="Thierry A."/>
            <person name="Trautwein-Schult A."/>
            <person name="Westhof E."/>
            <person name="Worch S."/>
            <person name="Dujon B."/>
            <person name="Souciet J.-L."/>
            <person name="Wincker P."/>
            <person name="Scholz U."/>
            <person name="Neuveglise N."/>
        </authorList>
    </citation>
    <scope>NUCLEOTIDE SEQUENCE</scope>
    <source>
        <strain evidence="3">LS3</strain>
    </source>
</reference>
<feature type="region of interest" description="Disordered" evidence="1">
    <location>
        <begin position="417"/>
        <end position="491"/>
    </location>
</feature>
<evidence type="ECO:0000259" key="2">
    <source>
        <dbReference type="PROSITE" id="PS50812"/>
    </source>
</evidence>
<name>A0A060T3Z5_BLAAD</name>
<evidence type="ECO:0000313" key="3">
    <source>
        <dbReference type="EMBL" id="CDP33607.1"/>
    </source>
</evidence>
<dbReference type="InterPro" id="IPR035503">
    <property type="entry name" value="IOC4-like_PWWP"/>
</dbReference>
<feature type="region of interest" description="Disordered" evidence="1">
    <location>
        <begin position="289"/>
        <end position="326"/>
    </location>
</feature>
<dbReference type="SUPFAM" id="SSF63748">
    <property type="entry name" value="Tudor/PWWP/MBT"/>
    <property type="match status" value="1"/>
</dbReference>
<protein>
    <submittedName>
        <fullName evidence="3">ARAD1A13156p</fullName>
    </submittedName>
</protein>
<dbReference type="Gene3D" id="2.30.30.140">
    <property type="match status" value="1"/>
</dbReference>
<gene>
    <name evidence="3" type="ORF">GNLVRS02_ARAD1A13156g</name>
</gene>
<dbReference type="SMART" id="SM00293">
    <property type="entry name" value="PWWP"/>
    <property type="match status" value="1"/>
</dbReference>